<name>A0A4Q9GZG3_9BURK</name>
<comment type="caution">
    <text evidence="2">The sequence shown here is derived from an EMBL/GenBank/DDBJ whole genome shotgun (WGS) entry which is preliminary data.</text>
</comment>
<evidence type="ECO:0000256" key="1">
    <source>
        <dbReference type="SAM" id="Phobius"/>
    </source>
</evidence>
<sequence>MLLLLSVVIVLLALTCFLTRGLTSKVKVWVRAFVTVLLLGPTAYLVLNVRDEASPGSVEVTAEDMQKALPAVPK</sequence>
<keyword evidence="1" id="KW-0472">Membrane</keyword>
<feature type="transmembrane region" description="Helical" evidence="1">
    <location>
        <begin position="28"/>
        <end position="47"/>
    </location>
</feature>
<proteinExistence type="predicted"/>
<organism evidence="2 3">
    <name type="scientific">Aquabacterium lacunae</name>
    <dbReference type="NCBI Taxonomy" id="2528630"/>
    <lineage>
        <taxon>Bacteria</taxon>
        <taxon>Pseudomonadati</taxon>
        <taxon>Pseudomonadota</taxon>
        <taxon>Betaproteobacteria</taxon>
        <taxon>Burkholderiales</taxon>
        <taxon>Aquabacterium</taxon>
    </lineage>
</organism>
<dbReference type="EMBL" id="SIXI01000039">
    <property type="protein sequence ID" value="TBO27219.1"/>
    <property type="molecule type" value="Genomic_DNA"/>
</dbReference>
<dbReference type="AlphaFoldDB" id="A0A4Q9GZG3"/>
<evidence type="ECO:0000313" key="3">
    <source>
        <dbReference type="Proteomes" id="UP000292120"/>
    </source>
</evidence>
<protein>
    <submittedName>
        <fullName evidence="2">Uncharacterized protein</fullName>
    </submittedName>
</protein>
<keyword evidence="1" id="KW-0812">Transmembrane</keyword>
<dbReference type="RefSeq" id="WP_130969383.1">
    <property type="nucleotide sequence ID" value="NZ_SIXI01000039.1"/>
</dbReference>
<reference evidence="2 3" key="1">
    <citation type="submission" date="2019-02" db="EMBL/GenBank/DDBJ databases">
        <title>Aquabacterium sp. strain KMB7.</title>
        <authorList>
            <person name="Chen W.-M."/>
        </authorList>
    </citation>
    <scope>NUCLEOTIDE SEQUENCE [LARGE SCALE GENOMIC DNA]</scope>
    <source>
        <strain evidence="2 3">KMB7</strain>
    </source>
</reference>
<accession>A0A4Q9GZG3</accession>
<keyword evidence="3" id="KW-1185">Reference proteome</keyword>
<keyword evidence="1" id="KW-1133">Transmembrane helix</keyword>
<dbReference type="Proteomes" id="UP000292120">
    <property type="component" value="Unassembled WGS sequence"/>
</dbReference>
<evidence type="ECO:0000313" key="2">
    <source>
        <dbReference type="EMBL" id="TBO27219.1"/>
    </source>
</evidence>
<gene>
    <name evidence="2" type="ORF">EYS42_16920</name>
</gene>